<evidence type="ECO:0000313" key="3">
    <source>
        <dbReference type="Proteomes" id="UP000002071"/>
    </source>
</evidence>
<proteinExistence type="predicted"/>
<dbReference type="HOGENOM" id="CLU_081182_0_0_2"/>
<dbReference type="KEGG" id="hut:Huta_2768"/>
<keyword evidence="3" id="KW-1185">Reference proteome</keyword>
<evidence type="ECO:0000256" key="1">
    <source>
        <dbReference type="SAM" id="Phobius"/>
    </source>
</evidence>
<sequence>MCMPSTVVHLALAGLIAAALLGHAFDWRALAIVLALVVIPDLDAFGGLIVPGGHRALLHTLLVPVGLAALVYFDTSVRSSSWLADRLGGHGPRVAWVGILAIGFAGIGPDLFGAGANIFYPVHDQFYAFNGKLELSTQRGLVQTFVDLAPDATDGGGTAVGSTQEVHISSGVDPVRGPEPATVDRVFPIARSGTKLLLVLTSIVVVGIRLVETRLAETDPAK</sequence>
<evidence type="ECO:0000313" key="2">
    <source>
        <dbReference type="EMBL" id="ACV12929.1"/>
    </source>
</evidence>
<accession>C7NR16</accession>
<organism evidence="2 3">
    <name type="scientific">Halorhabdus utahensis (strain DSM 12940 / JCM 11049 / AX-2)</name>
    <dbReference type="NCBI Taxonomy" id="519442"/>
    <lineage>
        <taxon>Archaea</taxon>
        <taxon>Methanobacteriati</taxon>
        <taxon>Methanobacteriota</taxon>
        <taxon>Stenosarchaea group</taxon>
        <taxon>Halobacteria</taxon>
        <taxon>Halobacteriales</taxon>
        <taxon>Haloarculaceae</taxon>
        <taxon>Halorhabdus</taxon>
    </lineage>
</organism>
<dbReference type="EMBL" id="CP001687">
    <property type="protein sequence ID" value="ACV12929.1"/>
    <property type="molecule type" value="Genomic_DNA"/>
</dbReference>
<evidence type="ECO:0008006" key="4">
    <source>
        <dbReference type="Google" id="ProtNLM"/>
    </source>
</evidence>
<dbReference type="Proteomes" id="UP000002071">
    <property type="component" value="Chromosome"/>
</dbReference>
<name>C7NR16_HALUD</name>
<dbReference type="AlphaFoldDB" id="C7NR16"/>
<dbReference type="eggNOG" id="arCOG04605">
    <property type="taxonomic scope" value="Archaea"/>
</dbReference>
<feature type="transmembrane region" description="Helical" evidence="1">
    <location>
        <begin position="94"/>
        <end position="120"/>
    </location>
</feature>
<keyword evidence="1" id="KW-0472">Membrane</keyword>
<protein>
    <recommendedName>
        <fullName evidence="4">Membrane-bound metal-dependent hydrolase</fullName>
    </recommendedName>
</protein>
<gene>
    <name evidence="2" type="ordered locus">Huta_2768</name>
</gene>
<reference evidence="2 3" key="1">
    <citation type="journal article" date="2009" name="Stand. Genomic Sci.">
        <title>Complete genome sequence of Halorhabdus utahensis type strain (AX-2).</title>
        <authorList>
            <person name="Anderson I."/>
            <person name="Tindall B.J."/>
            <person name="Pomrenke H."/>
            <person name="Goker M."/>
            <person name="Lapidus A."/>
            <person name="Nolan M."/>
            <person name="Copeland A."/>
            <person name="Glavina Del Rio T."/>
            <person name="Chen F."/>
            <person name="Tice H."/>
            <person name="Cheng J.F."/>
            <person name="Lucas S."/>
            <person name="Chertkov O."/>
            <person name="Bruce D."/>
            <person name="Brettin T."/>
            <person name="Detter J.C."/>
            <person name="Han C."/>
            <person name="Goodwin L."/>
            <person name="Land M."/>
            <person name="Hauser L."/>
            <person name="Chang Y.J."/>
            <person name="Jeffries C.D."/>
            <person name="Pitluck S."/>
            <person name="Pati A."/>
            <person name="Mavromatis K."/>
            <person name="Ivanova N."/>
            <person name="Ovchinnikova G."/>
            <person name="Chen A."/>
            <person name="Palaniappan K."/>
            <person name="Chain P."/>
            <person name="Rohde M."/>
            <person name="Bristow J."/>
            <person name="Eisen J.A."/>
            <person name="Markowitz V."/>
            <person name="Hugenholtz P."/>
            <person name="Kyrpides N.C."/>
            <person name="Klenk H.P."/>
        </authorList>
    </citation>
    <scope>NUCLEOTIDE SEQUENCE [LARGE SCALE GENOMIC DNA]</scope>
    <source>
        <strain evidence="3">DSM 12940 / JCM 11049 / AX-2</strain>
    </source>
</reference>
<keyword evidence="1" id="KW-0812">Transmembrane</keyword>
<keyword evidence="1" id="KW-1133">Transmembrane helix</keyword>
<feature type="transmembrane region" description="Helical" evidence="1">
    <location>
        <begin position="55"/>
        <end position="73"/>
    </location>
</feature>